<dbReference type="PANTHER" id="PTHR30469:SF15">
    <property type="entry name" value="HLYD FAMILY OF SECRETION PROTEINS"/>
    <property type="match status" value="1"/>
</dbReference>
<dbReference type="GO" id="GO:1990281">
    <property type="term" value="C:efflux pump complex"/>
    <property type="evidence" value="ECO:0007669"/>
    <property type="project" value="TreeGrafter"/>
</dbReference>
<name>A0A5C7S3U8_THASP</name>
<gene>
    <name evidence="6" type="ORF">E6Q80_23115</name>
</gene>
<dbReference type="Gene3D" id="1.10.287.470">
    <property type="entry name" value="Helix hairpin bin"/>
    <property type="match status" value="1"/>
</dbReference>
<evidence type="ECO:0000313" key="7">
    <source>
        <dbReference type="Proteomes" id="UP000321192"/>
    </source>
</evidence>
<dbReference type="PROSITE" id="PS51257">
    <property type="entry name" value="PROKAR_LIPOPROTEIN"/>
    <property type="match status" value="1"/>
</dbReference>
<dbReference type="SUPFAM" id="SSF111369">
    <property type="entry name" value="HlyD-like secretion proteins"/>
    <property type="match status" value="1"/>
</dbReference>
<dbReference type="PANTHER" id="PTHR30469">
    <property type="entry name" value="MULTIDRUG RESISTANCE PROTEIN MDTA"/>
    <property type="match status" value="1"/>
</dbReference>
<proteinExistence type="inferred from homology"/>
<dbReference type="EMBL" id="SSFD01000396">
    <property type="protein sequence ID" value="TXH78250.1"/>
    <property type="molecule type" value="Genomic_DNA"/>
</dbReference>
<feature type="coiled-coil region" evidence="2">
    <location>
        <begin position="104"/>
        <end position="162"/>
    </location>
</feature>
<feature type="signal peptide" evidence="3">
    <location>
        <begin position="1"/>
        <end position="34"/>
    </location>
</feature>
<feature type="domain" description="CzcB-like barrel-sandwich hybrid" evidence="5">
    <location>
        <begin position="59"/>
        <end position="209"/>
    </location>
</feature>
<keyword evidence="2" id="KW-0175">Coiled coil</keyword>
<protein>
    <submittedName>
        <fullName evidence="6">Efflux RND transporter periplasmic adaptor subunit</fullName>
    </submittedName>
</protein>
<evidence type="ECO:0000256" key="1">
    <source>
        <dbReference type="ARBA" id="ARBA00009477"/>
    </source>
</evidence>
<dbReference type="Gene3D" id="2.40.50.100">
    <property type="match status" value="1"/>
</dbReference>
<dbReference type="Gene3D" id="2.40.30.170">
    <property type="match status" value="1"/>
</dbReference>
<dbReference type="InterPro" id="IPR006143">
    <property type="entry name" value="RND_pump_MFP"/>
</dbReference>
<dbReference type="InterPro" id="IPR058792">
    <property type="entry name" value="Beta-barrel_RND_2"/>
</dbReference>
<dbReference type="Pfam" id="PF25973">
    <property type="entry name" value="BSH_CzcB"/>
    <property type="match status" value="1"/>
</dbReference>
<evidence type="ECO:0000256" key="2">
    <source>
        <dbReference type="SAM" id="Coils"/>
    </source>
</evidence>
<evidence type="ECO:0000313" key="6">
    <source>
        <dbReference type="EMBL" id="TXH78250.1"/>
    </source>
</evidence>
<dbReference type="NCBIfam" id="TIGR01730">
    <property type="entry name" value="RND_mfp"/>
    <property type="match status" value="1"/>
</dbReference>
<sequence length="323" mass="34757">MGTRAVLWRSGRMMNSFRYLLSLLALGLACTAAAAVPATAAAPAAGQSLGCLIEPDKVADLGSPVVGVLESIRAERGDIVRKGQPLALLRSDVERASAEVARSRAASEADLRAAQANRDLARQKLTRAEDLVARNFLAQQALDQARADYQVAEQKLMQTRDQLRVWGREVGVAEAQVGLRTLRAPFEGVVVERYLSAGERVEEKPVFKLARIDMLRVEVIVPAARFGSIRVGELASVKPDLPNAAPVAASVALVDRVVDAASNTFRVRLSLPNADLRLPAGLRCRITFGEAPAPVATGPADTRVLGGMRMDTNLPAFKDKHRR</sequence>
<evidence type="ECO:0000256" key="3">
    <source>
        <dbReference type="SAM" id="SignalP"/>
    </source>
</evidence>
<accession>A0A5C7S3U8</accession>
<dbReference type="GO" id="GO:0015562">
    <property type="term" value="F:efflux transmembrane transporter activity"/>
    <property type="evidence" value="ECO:0007669"/>
    <property type="project" value="TreeGrafter"/>
</dbReference>
<feature type="domain" description="CusB-like beta-barrel" evidence="4">
    <location>
        <begin position="217"/>
        <end position="290"/>
    </location>
</feature>
<keyword evidence="3" id="KW-0732">Signal</keyword>
<organism evidence="6 7">
    <name type="scientific">Thauera aminoaromatica</name>
    <dbReference type="NCBI Taxonomy" id="164330"/>
    <lineage>
        <taxon>Bacteria</taxon>
        <taxon>Pseudomonadati</taxon>
        <taxon>Pseudomonadota</taxon>
        <taxon>Betaproteobacteria</taxon>
        <taxon>Rhodocyclales</taxon>
        <taxon>Zoogloeaceae</taxon>
        <taxon>Thauera</taxon>
    </lineage>
</organism>
<evidence type="ECO:0000259" key="5">
    <source>
        <dbReference type="Pfam" id="PF25973"/>
    </source>
</evidence>
<dbReference type="Proteomes" id="UP000321192">
    <property type="component" value="Unassembled WGS sequence"/>
</dbReference>
<comment type="similarity">
    <text evidence="1">Belongs to the membrane fusion protein (MFP) (TC 8.A.1) family.</text>
</comment>
<feature type="chain" id="PRO_5023010572" evidence="3">
    <location>
        <begin position="35"/>
        <end position="323"/>
    </location>
</feature>
<dbReference type="AlphaFoldDB" id="A0A5C7S3U8"/>
<dbReference type="InterPro" id="IPR058647">
    <property type="entry name" value="BSH_CzcB-like"/>
</dbReference>
<evidence type="ECO:0000259" key="4">
    <source>
        <dbReference type="Pfam" id="PF25954"/>
    </source>
</evidence>
<comment type="caution">
    <text evidence="6">The sequence shown here is derived from an EMBL/GenBank/DDBJ whole genome shotgun (WGS) entry which is preliminary data.</text>
</comment>
<reference evidence="6 7" key="1">
    <citation type="submission" date="2018-09" db="EMBL/GenBank/DDBJ databases">
        <title>Metagenome Assembled Genomes from an Advanced Water Purification Facility.</title>
        <authorList>
            <person name="Stamps B.W."/>
            <person name="Spear J.R."/>
        </authorList>
    </citation>
    <scope>NUCLEOTIDE SEQUENCE [LARGE SCALE GENOMIC DNA]</scope>
    <source>
        <strain evidence="6">Bin_27_1</strain>
    </source>
</reference>
<dbReference type="Pfam" id="PF25954">
    <property type="entry name" value="Beta-barrel_RND_2"/>
    <property type="match status" value="1"/>
</dbReference>